<dbReference type="GO" id="GO:0045338">
    <property type="term" value="P:farnesyl diphosphate metabolic process"/>
    <property type="evidence" value="ECO:0007669"/>
    <property type="project" value="InterPro"/>
</dbReference>
<sequence>MASTLLSSLFHPQELHALIKFKLTSPTQFSYASPNDIPFEKGDKEYSKAKTYYFLNLTSRSFTRVIQELHEELRHPICIFYLVLRGLDTVEDDLSIDYEEKVKILTNFHGYIYQEGWTYNGNADSEKDKPLLVEFNYVIEEFLKLKDIYKTVIANITKRMGSGMAEFRHPDRKVVTIKDYNLYTHFVAGLVGIGLTALFVNSGLEKNPKLILAAPENSLHYNSKVKLDSADQENLPNRMGLFLQKINIIKDFMEDLEQGRVFWPEEIWKAYVEEGEDLKSLALVENRSRALAVLNHLWEGTTVFKFAAIPQIMAMASLNLFFNNSLIFGKKPLKIRRGTSAHLIINCCEDIETLKKTYQKFIYELHKKNHDAIGKNSFDKSFVKIAVNLGSIQRWINIHTMQRYSSSGGDLGTLKALELSSNTQRGCLDYLLVIITAVAAWYILNIYL</sequence>
<organism evidence="3 4">
    <name type="scientific">Clydaea vesicula</name>
    <dbReference type="NCBI Taxonomy" id="447962"/>
    <lineage>
        <taxon>Eukaryota</taxon>
        <taxon>Fungi</taxon>
        <taxon>Fungi incertae sedis</taxon>
        <taxon>Chytridiomycota</taxon>
        <taxon>Chytridiomycota incertae sedis</taxon>
        <taxon>Chytridiomycetes</taxon>
        <taxon>Lobulomycetales</taxon>
        <taxon>Lobulomycetaceae</taxon>
        <taxon>Clydaea</taxon>
    </lineage>
</organism>
<dbReference type="InterPro" id="IPR002060">
    <property type="entry name" value="Squ/phyt_synthse"/>
</dbReference>
<dbReference type="NCBIfam" id="TIGR01559">
    <property type="entry name" value="squal_synth"/>
    <property type="match status" value="1"/>
</dbReference>
<dbReference type="Pfam" id="PF00494">
    <property type="entry name" value="SQS_PSY"/>
    <property type="match status" value="1"/>
</dbReference>
<dbReference type="GO" id="GO:0005789">
    <property type="term" value="C:endoplasmic reticulum membrane"/>
    <property type="evidence" value="ECO:0007669"/>
    <property type="project" value="TreeGrafter"/>
</dbReference>
<dbReference type="PANTHER" id="PTHR11626:SF2">
    <property type="entry name" value="SQUALENE SYNTHASE"/>
    <property type="match status" value="1"/>
</dbReference>
<dbReference type="Gene3D" id="1.10.600.10">
    <property type="entry name" value="Farnesyl Diphosphate Synthase"/>
    <property type="match status" value="1"/>
</dbReference>
<gene>
    <name evidence="3" type="primary">ERG9</name>
    <name evidence="3" type="ORF">HK099_006220</name>
</gene>
<dbReference type="FunFam" id="1.10.600.10:FF:000023">
    <property type="entry name" value="Squalene synthase"/>
    <property type="match status" value="1"/>
</dbReference>
<reference evidence="3" key="1">
    <citation type="submission" date="2020-05" db="EMBL/GenBank/DDBJ databases">
        <title>Phylogenomic resolution of chytrid fungi.</title>
        <authorList>
            <person name="Stajich J.E."/>
            <person name="Amses K."/>
            <person name="Simmons R."/>
            <person name="Seto K."/>
            <person name="Myers J."/>
            <person name="Bonds A."/>
            <person name="Quandt C.A."/>
            <person name="Barry K."/>
            <person name="Liu P."/>
            <person name="Grigoriev I."/>
            <person name="Longcore J.E."/>
            <person name="James T.Y."/>
        </authorList>
    </citation>
    <scope>NUCLEOTIDE SEQUENCE</scope>
    <source>
        <strain evidence="3">JEL0476</strain>
    </source>
</reference>
<keyword evidence="2" id="KW-1133">Transmembrane helix</keyword>
<dbReference type="SFLD" id="SFLDG01018">
    <property type="entry name" value="Squalene/Phytoene_Synthase_Lik"/>
    <property type="match status" value="1"/>
</dbReference>
<evidence type="ECO:0000313" key="3">
    <source>
        <dbReference type="EMBL" id="KAJ3215756.1"/>
    </source>
</evidence>
<dbReference type="SFLD" id="SFLDS00005">
    <property type="entry name" value="Isoprenoid_Synthase_Type_I"/>
    <property type="match status" value="1"/>
</dbReference>
<evidence type="ECO:0000313" key="4">
    <source>
        <dbReference type="Proteomes" id="UP001211065"/>
    </source>
</evidence>
<accession>A0AAD5XX38</accession>
<comment type="caution">
    <text evidence="3">The sequence shown here is derived from an EMBL/GenBank/DDBJ whole genome shotgun (WGS) entry which is preliminary data.</text>
</comment>
<evidence type="ECO:0000256" key="1">
    <source>
        <dbReference type="ARBA" id="ARBA00006251"/>
    </source>
</evidence>
<dbReference type="InterPro" id="IPR008949">
    <property type="entry name" value="Isoprenoid_synthase_dom_sf"/>
</dbReference>
<feature type="transmembrane region" description="Helical" evidence="2">
    <location>
        <begin position="427"/>
        <end position="444"/>
    </location>
</feature>
<dbReference type="InterPro" id="IPR044844">
    <property type="entry name" value="Trans_IPPS_euk-type"/>
</dbReference>
<dbReference type="GO" id="GO:0051996">
    <property type="term" value="F:squalene synthase [NAD(P)H] activity"/>
    <property type="evidence" value="ECO:0007669"/>
    <property type="project" value="InterPro"/>
</dbReference>
<evidence type="ECO:0000256" key="2">
    <source>
        <dbReference type="SAM" id="Phobius"/>
    </source>
</evidence>
<feature type="transmembrane region" description="Helical" evidence="2">
    <location>
        <begin position="182"/>
        <end position="200"/>
    </location>
</feature>
<proteinExistence type="inferred from homology"/>
<keyword evidence="4" id="KW-1185">Reference proteome</keyword>
<protein>
    <submittedName>
        <fullName evidence="3">Bifunctional farnesyl-diphosphate farnesyltransferase/squalene synthase</fullName>
    </submittedName>
</protein>
<name>A0AAD5XX38_9FUNG</name>
<dbReference type="SUPFAM" id="SSF48576">
    <property type="entry name" value="Terpenoid synthases"/>
    <property type="match status" value="1"/>
</dbReference>
<dbReference type="PANTHER" id="PTHR11626">
    <property type="entry name" value="FARNESYL-DIPHOSPHATE FARNESYLTRANSFERASE"/>
    <property type="match status" value="1"/>
</dbReference>
<dbReference type="AlphaFoldDB" id="A0AAD5XX38"/>
<dbReference type="InterPro" id="IPR006449">
    <property type="entry name" value="Squal_synth-like"/>
</dbReference>
<dbReference type="Proteomes" id="UP001211065">
    <property type="component" value="Unassembled WGS sequence"/>
</dbReference>
<dbReference type="GO" id="GO:0006696">
    <property type="term" value="P:ergosterol biosynthetic process"/>
    <property type="evidence" value="ECO:0007669"/>
    <property type="project" value="TreeGrafter"/>
</dbReference>
<keyword evidence="2" id="KW-0812">Transmembrane</keyword>
<comment type="similarity">
    <text evidence="1">Belongs to the phytoene/squalene synthase family.</text>
</comment>
<keyword evidence="2" id="KW-0472">Membrane</keyword>
<dbReference type="EMBL" id="JADGJW010000522">
    <property type="protein sequence ID" value="KAJ3215756.1"/>
    <property type="molecule type" value="Genomic_DNA"/>
</dbReference>